<protein>
    <submittedName>
        <fullName evidence="2">Isoform X1</fullName>
    </submittedName>
</protein>
<dbReference type="InterPro" id="IPR019399">
    <property type="entry name" value="Parkin_co-regulated_protein"/>
</dbReference>
<reference evidence="2" key="1">
    <citation type="submission" date="2023-08" db="EMBL/GenBank/DDBJ databases">
        <authorList>
            <person name="Alioto T."/>
            <person name="Alioto T."/>
            <person name="Gomez Garrido J."/>
        </authorList>
    </citation>
    <scope>NUCLEOTIDE SEQUENCE</scope>
</reference>
<name>A0AA36FD27_OCTVU</name>
<dbReference type="AlphaFoldDB" id="A0AA36FD27"/>
<keyword evidence="3" id="KW-1185">Reference proteome</keyword>
<dbReference type="PANTHER" id="PTHR21207">
    <property type="entry name" value="PARKIN COREGULATED GENE PROTEIN PARK2 COREGULATED"/>
    <property type="match status" value="1"/>
</dbReference>
<evidence type="ECO:0000313" key="2">
    <source>
        <dbReference type="EMBL" id="CAI9732784.1"/>
    </source>
</evidence>
<dbReference type="Gene3D" id="1.25.10.10">
    <property type="entry name" value="Leucine-rich Repeat Variant"/>
    <property type="match status" value="1"/>
</dbReference>
<gene>
    <name evidence="2" type="ORF">OCTVUL_1B015411</name>
</gene>
<dbReference type="Pfam" id="PF10274">
    <property type="entry name" value="ParcG"/>
    <property type="match status" value="1"/>
</dbReference>
<feature type="compositionally biased region" description="Polar residues" evidence="1">
    <location>
        <begin position="20"/>
        <end position="35"/>
    </location>
</feature>
<accession>A0AA36FD27</accession>
<proteinExistence type="predicted"/>
<dbReference type="EMBL" id="OX597827">
    <property type="protein sequence ID" value="CAI9732784.1"/>
    <property type="molecule type" value="Genomic_DNA"/>
</dbReference>
<feature type="region of interest" description="Disordered" evidence="1">
    <location>
        <begin position="1"/>
        <end position="83"/>
    </location>
</feature>
<dbReference type="InterPro" id="IPR011989">
    <property type="entry name" value="ARM-like"/>
</dbReference>
<dbReference type="PANTHER" id="PTHR21207:SF1">
    <property type="entry name" value="PACRG-LIKE PROTEIN"/>
    <property type="match status" value="1"/>
</dbReference>
<evidence type="ECO:0000313" key="3">
    <source>
        <dbReference type="Proteomes" id="UP001162480"/>
    </source>
</evidence>
<organism evidence="2 3">
    <name type="scientific">Octopus vulgaris</name>
    <name type="common">Common octopus</name>
    <dbReference type="NCBI Taxonomy" id="6645"/>
    <lineage>
        <taxon>Eukaryota</taxon>
        <taxon>Metazoa</taxon>
        <taxon>Spiralia</taxon>
        <taxon>Lophotrochozoa</taxon>
        <taxon>Mollusca</taxon>
        <taxon>Cephalopoda</taxon>
        <taxon>Coleoidea</taxon>
        <taxon>Octopodiformes</taxon>
        <taxon>Octopoda</taxon>
        <taxon>Incirrata</taxon>
        <taxon>Octopodidae</taxon>
        <taxon>Octopus</taxon>
    </lineage>
</organism>
<dbReference type="Proteomes" id="UP001162480">
    <property type="component" value="Chromosome 14"/>
</dbReference>
<sequence>MLPNQMKSQTHRGIPARPKTSVTESSKTANHSKSNVGRVHSAPVCEARSMLRGDNNDKPPIQTSTVAKFNKPSARLNPKTIDPFNTSTKNQSVFSTVYINGGIPCCLVHGSVKHKLSWSTPPESVLFDPVLVTLAEGLRETVHPYRFVAKQGFKELLDIPEADQKCIAVLPKLIQPLRAALTHRDDNVFENGLEALRQISATTKDALNIHLKSFLLALAKRRMEKKYRDKVTEVLEDLEQNGGTETLQPTAAKLALLATAPPLCSRNTSCWTFSTR</sequence>
<dbReference type="SUPFAM" id="SSF48371">
    <property type="entry name" value="ARM repeat"/>
    <property type="match status" value="1"/>
</dbReference>
<evidence type="ECO:0000256" key="1">
    <source>
        <dbReference type="SAM" id="MobiDB-lite"/>
    </source>
</evidence>
<dbReference type="InterPro" id="IPR016024">
    <property type="entry name" value="ARM-type_fold"/>
</dbReference>